<sequence>MKSFYSILKLSPNIATEDSVAIGVLLFDGKKFRCFFSDRKKRLAKKLIDDKNVNVDFIVNQIIDKCNTVNSDNEELKLFYKFDKFSNISYFDYLSSYSNGLIQFSKPNSIYEEMNDIAFERLINFLFNEPVQKYHTVLPNVLSFSRTIIEKKLINKVDKKVHTHYKFKPEVFPSIYFNYEMDCIGLNGSLIGAKSLAFDKSAQSLDKDISHYFALISSLSSKYDKPLKDNNFYLICEEPEKIDTKEHKLWESVRYNELISVIHPEESDKVADQIFEKKAAKFLTEL</sequence>
<dbReference type="AlphaFoldDB" id="A0A4Q0PMG7"/>
<accession>A0A4Q0PMG7</accession>
<dbReference type="RefSeq" id="WP_073099166.1">
    <property type="nucleotide sequence ID" value="NZ_QOVL01000008.1"/>
</dbReference>
<gene>
    <name evidence="1" type="ORF">DSL99_1947</name>
</gene>
<protein>
    <recommendedName>
        <fullName evidence="3">DUF3037 family protein</fullName>
    </recommendedName>
</protein>
<dbReference type="Proteomes" id="UP000290608">
    <property type="component" value="Unassembled WGS sequence"/>
</dbReference>
<name>A0A4Q0PMG7_9FLAO</name>
<comment type="caution">
    <text evidence="1">The sequence shown here is derived from an EMBL/GenBank/DDBJ whole genome shotgun (WGS) entry which is preliminary data.</text>
</comment>
<dbReference type="EMBL" id="QOVL01000008">
    <property type="protein sequence ID" value="RXG29894.1"/>
    <property type="molecule type" value="Genomic_DNA"/>
</dbReference>
<evidence type="ECO:0000313" key="1">
    <source>
        <dbReference type="EMBL" id="RXG29894.1"/>
    </source>
</evidence>
<organism evidence="1 2">
    <name type="scientific">Leeuwenhoekiella marinoflava</name>
    <dbReference type="NCBI Taxonomy" id="988"/>
    <lineage>
        <taxon>Bacteria</taxon>
        <taxon>Pseudomonadati</taxon>
        <taxon>Bacteroidota</taxon>
        <taxon>Flavobacteriia</taxon>
        <taxon>Flavobacteriales</taxon>
        <taxon>Flavobacteriaceae</taxon>
        <taxon>Leeuwenhoekiella</taxon>
    </lineage>
</organism>
<evidence type="ECO:0008006" key="3">
    <source>
        <dbReference type="Google" id="ProtNLM"/>
    </source>
</evidence>
<reference evidence="1 2" key="1">
    <citation type="submission" date="2018-07" db="EMBL/GenBank/DDBJ databases">
        <title>Leeuwenhoekiella genomics.</title>
        <authorList>
            <person name="Tahon G."/>
            <person name="Willems A."/>
        </authorList>
    </citation>
    <scope>NUCLEOTIDE SEQUENCE [LARGE SCALE GENOMIC DNA]</scope>
    <source>
        <strain evidence="1 2">LMG 1345</strain>
    </source>
</reference>
<evidence type="ECO:0000313" key="2">
    <source>
        <dbReference type="Proteomes" id="UP000290608"/>
    </source>
</evidence>
<proteinExistence type="predicted"/>
<dbReference type="InterPro" id="IPR021398">
    <property type="entry name" value="DUF3037"/>
</dbReference>
<dbReference type="Pfam" id="PF11236">
    <property type="entry name" value="DUF3037"/>
    <property type="match status" value="1"/>
</dbReference>